<reference evidence="2" key="1">
    <citation type="submission" date="2012-09" db="EMBL/GenBank/DDBJ databases">
        <authorList>
            <person name="Martin A.A."/>
        </authorList>
    </citation>
    <scope>NUCLEOTIDE SEQUENCE</scope>
</reference>
<sequence>MWRETVQSQWLEPGKSRNKVSVDEPADGLPL</sequence>
<dbReference type="WBParaSite" id="ACAC_0000057401-mRNA-1">
    <property type="protein sequence ID" value="ACAC_0000057401-mRNA-1"/>
    <property type="gene ID" value="ACAC_0000057401"/>
</dbReference>
<evidence type="ECO:0000313" key="3">
    <source>
        <dbReference type="WBParaSite" id="ACAC_0000057401-mRNA-1"/>
    </source>
</evidence>
<keyword evidence="2" id="KW-1185">Reference proteome</keyword>
<accession>A0A0K0CTW7</accession>
<reference evidence="3" key="2">
    <citation type="submission" date="2017-02" db="UniProtKB">
        <authorList>
            <consortium name="WormBaseParasite"/>
        </authorList>
    </citation>
    <scope>IDENTIFICATION</scope>
</reference>
<dbReference type="AlphaFoldDB" id="A0A0K0CTW7"/>
<proteinExistence type="predicted"/>
<evidence type="ECO:0000313" key="2">
    <source>
        <dbReference type="Proteomes" id="UP000035642"/>
    </source>
</evidence>
<organism evidence="2 3">
    <name type="scientific">Angiostrongylus cantonensis</name>
    <name type="common">Rat lungworm</name>
    <dbReference type="NCBI Taxonomy" id="6313"/>
    <lineage>
        <taxon>Eukaryota</taxon>
        <taxon>Metazoa</taxon>
        <taxon>Ecdysozoa</taxon>
        <taxon>Nematoda</taxon>
        <taxon>Chromadorea</taxon>
        <taxon>Rhabditida</taxon>
        <taxon>Rhabditina</taxon>
        <taxon>Rhabditomorpha</taxon>
        <taxon>Strongyloidea</taxon>
        <taxon>Metastrongylidae</taxon>
        <taxon>Angiostrongylus</taxon>
    </lineage>
</organism>
<feature type="compositionally biased region" description="Polar residues" evidence="1">
    <location>
        <begin position="1"/>
        <end position="10"/>
    </location>
</feature>
<dbReference type="Proteomes" id="UP000035642">
    <property type="component" value="Unassembled WGS sequence"/>
</dbReference>
<protein>
    <submittedName>
        <fullName evidence="3">Transposase</fullName>
    </submittedName>
</protein>
<evidence type="ECO:0000256" key="1">
    <source>
        <dbReference type="SAM" id="MobiDB-lite"/>
    </source>
</evidence>
<name>A0A0K0CTW7_ANGCA</name>
<feature type="region of interest" description="Disordered" evidence="1">
    <location>
        <begin position="1"/>
        <end position="31"/>
    </location>
</feature>